<dbReference type="Gene3D" id="3.40.50.1000">
    <property type="entry name" value="HAD superfamily/HAD-like"/>
    <property type="match status" value="1"/>
</dbReference>
<dbReference type="Pfam" id="PF13419">
    <property type="entry name" value="HAD_2"/>
    <property type="match status" value="1"/>
</dbReference>
<dbReference type="SFLD" id="SFLDS00003">
    <property type="entry name" value="Haloacid_Dehalogenase"/>
    <property type="match status" value="1"/>
</dbReference>
<organism evidence="1 2">
    <name type="scientific">Methylobacterium radiotolerans</name>
    <dbReference type="NCBI Taxonomy" id="31998"/>
    <lineage>
        <taxon>Bacteria</taxon>
        <taxon>Pseudomonadati</taxon>
        <taxon>Pseudomonadota</taxon>
        <taxon>Alphaproteobacteria</taxon>
        <taxon>Hyphomicrobiales</taxon>
        <taxon>Methylobacteriaceae</taxon>
        <taxon>Methylobacterium</taxon>
    </lineage>
</organism>
<gene>
    <name evidence="1" type="ORF">MRSR164_15610</name>
</gene>
<keyword evidence="2" id="KW-1185">Reference proteome</keyword>
<dbReference type="Proteomes" id="UP001349262">
    <property type="component" value="Unassembled WGS sequence"/>
</dbReference>
<reference evidence="1 2" key="1">
    <citation type="journal article" date="2012" name="Genet. Mol. Biol.">
        <title>Analysis of 16S rRNA and mxaF genes revealing insights into Methylobacterium niche-specific plant association.</title>
        <authorList>
            <person name="Dourado M.N."/>
            <person name="Andreote F.D."/>
            <person name="Dini-Andreote F."/>
            <person name="Conti R."/>
            <person name="Araujo J.M."/>
            <person name="Araujo W.L."/>
        </authorList>
    </citation>
    <scope>NUCLEOTIDE SEQUENCE [LARGE SCALE GENOMIC DNA]</scope>
    <source>
        <strain evidence="1 2">SR1.6/4</strain>
    </source>
</reference>
<comment type="caution">
    <text evidence="1">The sequence shown here is derived from an EMBL/GenBank/DDBJ whole genome shotgun (WGS) entry which is preliminary data.</text>
</comment>
<dbReference type="GO" id="GO:0016787">
    <property type="term" value="F:hydrolase activity"/>
    <property type="evidence" value="ECO:0007669"/>
    <property type="project" value="UniProtKB-KW"/>
</dbReference>
<dbReference type="SUPFAM" id="SSF56784">
    <property type="entry name" value="HAD-like"/>
    <property type="match status" value="1"/>
</dbReference>
<protein>
    <submittedName>
        <fullName evidence="1">HAD family hydrolase</fullName>
    </submittedName>
</protein>
<dbReference type="SFLD" id="SFLDG01129">
    <property type="entry name" value="C1.5:_HAD__Beta-PGM__Phosphata"/>
    <property type="match status" value="1"/>
</dbReference>
<dbReference type="InterPro" id="IPR041492">
    <property type="entry name" value="HAD_2"/>
</dbReference>
<dbReference type="InterPro" id="IPR050155">
    <property type="entry name" value="HAD-like_hydrolase_sf"/>
</dbReference>
<proteinExistence type="predicted"/>
<dbReference type="InterPro" id="IPR023214">
    <property type="entry name" value="HAD_sf"/>
</dbReference>
<dbReference type="PANTHER" id="PTHR43434">
    <property type="entry name" value="PHOSPHOGLYCOLATE PHOSPHATASE"/>
    <property type="match status" value="1"/>
</dbReference>
<evidence type="ECO:0000313" key="1">
    <source>
        <dbReference type="EMBL" id="MEE7458144.1"/>
    </source>
</evidence>
<dbReference type="InterPro" id="IPR023198">
    <property type="entry name" value="PGP-like_dom2"/>
</dbReference>
<name>A0ABU7TCV2_9HYPH</name>
<keyword evidence="1" id="KW-0378">Hydrolase</keyword>
<dbReference type="Gene3D" id="1.10.150.240">
    <property type="entry name" value="Putative phosphatase, domain 2"/>
    <property type="match status" value="1"/>
</dbReference>
<dbReference type="PANTHER" id="PTHR43434:SF13">
    <property type="entry name" value="PHOSPHOGLYCOLATE PHOSPHATASE"/>
    <property type="match status" value="1"/>
</dbReference>
<accession>A0ABU7TCV2</accession>
<dbReference type="EMBL" id="MLBY01000005">
    <property type="protein sequence ID" value="MEE7458144.1"/>
    <property type="molecule type" value="Genomic_DNA"/>
</dbReference>
<sequence length="246" mass="26077">MSGGRSGRMFEGEGMRSPYRLVAFDFDGTLADTFPWFSAQLNGVADRYRFRRVEAGETGRLRAMGAREILRDLGIPAWKLPLIARHMRGLATRDAGTVRLFAGVPAMLDRLDAAGLVLAVVSSNSEANVRRALGDRAGCIRHYACGASLFGKARHLRAVARRAGVAPAAMLAVGDEIRDAEAAARAGCAFGAVAWGYTAPEALAGTEPARLFGGPDDVVRALTVDPYWPARAPGTIEAPAPLPNGS</sequence>
<evidence type="ECO:0000313" key="2">
    <source>
        <dbReference type="Proteomes" id="UP001349262"/>
    </source>
</evidence>
<dbReference type="InterPro" id="IPR036412">
    <property type="entry name" value="HAD-like_sf"/>
</dbReference>